<dbReference type="Proteomes" id="UP001556367">
    <property type="component" value="Unassembled WGS sequence"/>
</dbReference>
<gene>
    <name evidence="2" type="ORF">HGRIS_009639</name>
</gene>
<evidence type="ECO:0000256" key="1">
    <source>
        <dbReference type="SAM" id="MobiDB-lite"/>
    </source>
</evidence>
<protein>
    <submittedName>
        <fullName evidence="2">Uncharacterized protein</fullName>
    </submittedName>
</protein>
<evidence type="ECO:0000313" key="2">
    <source>
        <dbReference type="EMBL" id="KAL0949591.1"/>
    </source>
</evidence>
<feature type="region of interest" description="Disordered" evidence="1">
    <location>
        <begin position="1"/>
        <end position="99"/>
    </location>
</feature>
<sequence length="152" mass="17475">MHHNPTNTTDEPDSHKKSRRYAALQARLTASAQRPSFATPFEDRENGRAPWHLPQTLPLMMSMKRIDVTSRQDSQQDGSKPRKKRRSVLDPDWDEDRSPPWQAFASRLKRADGRLLYTCCWRPTPESPALCPFVSAGSSMKRHIEGVHLKLK</sequence>
<keyword evidence="3" id="KW-1185">Reference proteome</keyword>
<organism evidence="2 3">
    <name type="scientific">Hohenbuehelia grisea</name>
    <dbReference type="NCBI Taxonomy" id="104357"/>
    <lineage>
        <taxon>Eukaryota</taxon>
        <taxon>Fungi</taxon>
        <taxon>Dikarya</taxon>
        <taxon>Basidiomycota</taxon>
        <taxon>Agaricomycotina</taxon>
        <taxon>Agaricomycetes</taxon>
        <taxon>Agaricomycetidae</taxon>
        <taxon>Agaricales</taxon>
        <taxon>Pleurotineae</taxon>
        <taxon>Pleurotaceae</taxon>
        <taxon>Hohenbuehelia</taxon>
    </lineage>
</organism>
<accession>A0ABR3J1S1</accession>
<dbReference type="EMBL" id="JASNQZ010000012">
    <property type="protein sequence ID" value="KAL0949591.1"/>
    <property type="molecule type" value="Genomic_DNA"/>
</dbReference>
<name>A0ABR3J1S1_9AGAR</name>
<comment type="caution">
    <text evidence="2">The sequence shown here is derived from an EMBL/GenBank/DDBJ whole genome shotgun (WGS) entry which is preliminary data.</text>
</comment>
<evidence type="ECO:0000313" key="3">
    <source>
        <dbReference type="Proteomes" id="UP001556367"/>
    </source>
</evidence>
<proteinExistence type="predicted"/>
<reference evidence="3" key="1">
    <citation type="submission" date="2024-06" db="EMBL/GenBank/DDBJ databases">
        <title>Multi-omics analyses provide insights into the biosynthesis of the anticancer antibiotic pleurotin in Hohenbuehelia grisea.</title>
        <authorList>
            <person name="Weaver J.A."/>
            <person name="Alberti F."/>
        </authorList>
    </citation>
    <scope>NUCLEOTIDE SEQUENCE [LARGE SCALE GENOMIC DNA]</scope>
    <source>
        <strain evidence="3">T-177</strain>
    </source>
</reference>